<dbReference type="InterPro" id="IPR015424">
    <property type="entry name" value="PyrdxlP-dep_Trfase"/>
</dbReference>
<accession>Q2HHM0</accession>
<dbReference type="eggNOG" id="KOG1359">
    <property type="taxonomic scope" value="Eukaryota"/>
</dbReference>
<dbReference type="STRING" id="306901.Q2HHM0"/>
<dbReference type="AlphaFoldDB" id="Q2HHM0"/>
<proteinExistence type="inferred from homology"/>
<evidence type="ECO:0000259" key="6">
    <source>
        <dbReference type="Pfam" id="PF00155"/>
    </source>
</evidence>
<reference evidence="8" key="1">
    <citation type="journal article" date="2015" name="Genome Announc.">
        <title>Draft genome sequence of the cellulolytic fungus Chaetomium globosum.</title>
        <authorList>
            <person name="Cuomo C.A."/>
            <person name="Untereiner W.A."/>
            <person name="Ma L.-J."/>
            <person name="Grabherr M."/>
            <person name="Birren B.W."/>
        </authorList>
    </citation>
    <scope>NUCLEOTIDE SEQUENCE [LARGE SCALE GENOMIC DNA]</scope>
    <source>
        <strain evidence="8">ATCC 6205 / CBS 148.51 / DSM 1962 / NBRC 6347 / NRRL 1970</strain>
    </source>
</reference>
<evidence type="ECO:0000256" key="3">
    <source>
        <dbReference type="ARBA" id="ARBA00022679"/>
    </source>
</evidence>
<dbReference type="OrthoDB" id="2382073at2759"/>
<dbReference type="GO" id="GO:0030170">
    <property type="term" value="F:pyridoxal phosphate binding"/>
    <property type="evidence" value="ECO:0007669"/>
    <property type="project" value="InterPro"/>
</dbReference>
<feature type="compositionally biased region" description="Polar residues" evidence="5">
    <location>
        <begin position="427"/>
        <end position="437"/>
    </location>
</feature>
<feature type="compositionally biased region" description="Basic and acidic residues" evidence="5">
    <location>
        <begin position="417"/>
        <end position="426"/>
    </location>
</feature>
<dbReference type="GO" id="GO:0009102">
    <property type="term" value="P:biotin biosynthetic process"/>
    <property type="evidence" value="ECO:0007669"/>
    <property type="project" value="TreeGrafter"/>
</dbReference>
<dbReference type="InterPro" id="IPR015422">
    <property type="entry name" value="PyrdxlP-dep_Trfase_small"/>
</dbReference>
<dbReference type="InterPro" id="IPR050087">
    <property type="entry name" value="AON_synthase_class-II"/>
</dbReference>
<dbReference type="EMBL" id="CH408029">
    <property type="protein sequence ID" value="EAQ92049.1"/>
    <property type="molecule type" value="Genomic_DNA"/>
</dbReference>
<evidence type="ECO:0000256" key="4">
    <source>
        <dbReference type="ARBA" id="ARBA00022898"/>
    </source>
</evidence>
<keyword evidence="8" id="KW-1185">Reference proteome</keyword>
<evidence type="ECO:0000256" key="5">
    <source>
        <dbReference type="SAM" id="MobiDB-lite"/>
    </source>
</evidence>
<dbReference type="Proteomes" id="UP000001056">
    <property type="component" value="Unassembled WGS sequence"/>
</dbReference>
<dbReference type="GeneID" id="4387958"/>
<dbReference type="InterPro" id="IPR015421">
    <property type="entry name" value="PyrdxlP-dep_Trfase_major"/>
</dbReference>
<keyword evidence="3" id="KW-0808">Transferase</keyword>
<dbReference type="VEuPathDB" id="FungiDB:CHGG_00284"/>
<dbReference type="PANTHER" id="PTHR13693:SF77">
    <property type="entry name" value="8-AMINO-7-OXONONANOATE SYNTHASE"/>
    <property type="match status" value="1"/>
</dbReference>
<name>Q2HHM0_CHAGB</name>
<dbReference type="RefSeq" id="XP_001219505.1">
    <property type="nucleotide sequence ID" value="XM_001219504.1"/>
</dbReference>
<dbReference type="PANTHER" id="PTHR13693">
    <property type="entry name" value="CLASS II AMINOTRANSFERASE/8-AMINO-7-OXONONANOATE SYNTHASE"/>
    <property type="match status" value="1"/>
</dbReference>
<organism evidence="7 8">
    <name type="scientific">Chaetomium globosum (strain ATCC 6205 / CBS 148.51 / DSM 1962 / NBRC 6347 / NRRL 1970)</name>
    <name type="common">Soil fungus</name>
    <dbReference type="NCBI Taxonomy" id="306901"/>
    <lineage>
        <taxon>Eukaryota</taxon>
        <taxon>Fungi</taxon>
        <taxon>Dikarya</taxon>
        <taxon>Ascomycota</taxon>
        <taxon>Pezizomycotina</taxon>
        <taxon>Sordariomycetes</taxon>
        <taxon>Sordariomycetidae</taxon>
        <taxon>Sordariales</taxon>
        <taxon>Chaetomiaceae</taxon>
        <taxon>Chaetomium</taxon>
    </lineage>
</organism>
<evidence type="ECO:0000256" key="2">
    <source>
        <dbReference type="ARBA" id="ARBA00010008"/>
    </source>
</evidence>
<dbReference type="GO" id="GO:0016740">
    <property type="term" value="F:transferase activity"/>
    <property type="evidence" value="ECO:0007669"/>
    <property type="project" value="UniProtKB-KW"/>
</dbReference>
<dbReference type="OMA" id="GTHEYCD"/>
<keyword evidence="4" id="KW-0663">Pyridoxal phosphate</keyword>
<dbReference type="Gene3D" id="3.90.1150.10">
    <property type="entry name" value="Aspartate Aminotransferase, domain 1"/>
    <property type="match status" value="2"/>
</dbReference>
<dbReference type="SUPFAM" id="SSF53383">
    <property type="entry name" value="PLP-dependent transferases"/>
    <property type="match status" value="1"/>
</dbReference>
<evidence type="ECO:0000313" key="7">
    <source>
        <dbReference type="EMBL" id="EAQ92049.1"/>
    </source>
</evidence>
<gene>
    <name evidence="7" type="ORF">CHGG_00284</name>
</gene>
<dbReference type="InParanoid" id="Q2HHM0"/>
<evidence type="ECO:0000313" key="8">
    <source>
        <dbReference type="Proteomes" id="UP000001056"/>
    </source>
</evidence>
<evidence type="ECO:0000256" key="1">
    <source>
        <dbReference type="ARBA" id="ARBA00001933"/>
    </source>
</evidence>
<feature type="domain" description="Aminotransferase class I/classII large" evidence="6">
    <location>
        <begin position="38"/>
        <end position="254"/>
    </location>
</feature>
<dbReference type="InterPro" id="IPR004839">
    <property type="entry name" value="Aminotransferase_I/II_large"/>
</dbReference>
<comment type="cofactor">
    <cofactor evidence="1">
        <name>pyridoxal 5'-phosphate</name>
        <dbReference type="ChEBI" id="CHEBI:597326"/>
    </cofactor>
</comment>
<protein>
    <recommendedName>
        <fullName evidence="6">Aminotransferase class I/classII large domain-containing protein</fullName>
    </recommendedName>
</protein>
<dbReference type="Gene3D" id="3.40.640.10">
    <property type="entry name" value="Type I PLP-dependent aspartate aminotransferase-like (Major domain)"/>
    <property type="match status" value="2"/>
</dbReference>
<comment type="similarity">
    <text evidence="2">Belongs to the class-II pyridoxal-phosphate-dependent aminotransferase family. BioF subfamily.</text>
</comment>
<feature type="region of interest" description="Disordered" evidence="5">
    <location>
        <begin position="417"/>
        <end position="445"/>
    </location>
</feature>
<dbReference type="HOGENOM" id="CLU_015846_3_0_1"/>
<dbReference type="Pfam" id="PF00155">
    <property type="entry name" value="Aminotran_1_2"/>
    <property type="match status" value="1"/>
</dbReference>
<sequence length="445" mass="48206">MSQKAQNNALDDVLASLLDRRRARNQLRGLTTVPDGTVDFSSNDYLSLSSQPAVQQAFLTRLQGALSPTTTGDNSRPSSLLGSGGSRLLDGNSLFAESLECMLAEFHGAPAALLFNSAMDANVGLFSCVPQPGDVIVYDRLIHASVHDGMRLSRASKRIPFAHSHVWDAPGDLGTSSSTAKSLEAVLRGLLQEPDGSQLGSGKRNVFIAVEGVYSMDGDVAPLADIVECVERYLCQGNGYIIVDEAHSAGIFGDRGQGLVSMVLCSPTTRSYLINYARTLIYTTAMAFPSLASIEAAYTFLAAGRAKQLRSHLEVLVQGTHKLLLTACARHRPPPELLRVSPAKPRSPVIPVLTSRPRDLAKYCQQKGYMVRPIVAPTVPKGEERIRICLHAKNSIVEVEGLIKAMEEWLLEAMNREGEPEGRVVTETDQSQPSTQDRAVREAKI</sequence>